<dbReference type="PROSITE" id="PS50969">
    <property type="entry name" value="FCP1"/>
    <property type="match status" value="1"/>
</dbReference>
<dbReference type="RefSeq" id="XP_001612244.1">
    <property type="nucleotide sequence ID" value="XM_001612194.1"/>
</dbReference>
<dbReference type="GO" id="GO:0005744">
    <property type="term" value="C:TIM23 mitochondrial import inner membrane translocase complex"/>
    <property type="evidence" value="ECO:0007669"/>
    <property type="project" value="UniProtKB-UniRule"/>
</dbReference>
<dbReference type="GeneID" id="5480504"/>
<keyword evidence="1" id="KW-0811">Translocation</keyword>
<keyword evidence="1" id="KW-0496">Mitochondrion</keyword>
<keyword evidence="1" id="KW-0653">Protein transport</keyword>
<dbReference type="Pfam" id="PF03031">
    <property type="entry name" value="NIF"/>
    <property type="match status" value="1"/>
</dbReference>
<evidence type="ECO:0000259" key="3">
    <source>
        <dbReference type="PROSITE" id="PS50969"/>
    </source>
</evidence>
<comment type="function">
    <text evidence="1">Essential component of the TIM23 complex, a complex that mediates the translocation of transit peptide-containing proteins across the mitochondrial inner membrane.</text>
</comment>
<reference evidence="5" key="3">
    <citation type="journal article" date="2021" name="Int. J. Parasitol.">
        <title>Comparative analysis of gene expression between Babesia bovis blood stages and kinetes allowed by improved genome annotation.</title>
        <authorList>
            <person name="Ueti M.W."/>
            <person name="Johnson W.C."/>
            <person name="Kappmeyer L.S."/>
            <person name="Herndon D.R."/>
            <person name="Mousel M.R."/>
            <person name="Reif K.E."/>
            <person name="Taus N.S."/>
            <person name="Ifeonu O.O."/>
            <person name="Silva J.C."/>
            <person name="Suarez C.E."/>
            <person name="Brayton K.A."/>
        </authorList>
    </citation>
    <scope>NUCLEOTIDE SEQUENCE [LARGE SCALE GENOMIC DNA]</scope>
</reference>
<evidence type="ECO:0000313" key="5">
    <source>
        <dbReference type="Proteomes" id="UP000002173"/>
    </source>
</evidence>
<organism evidence="4 5">
    <name type="scientific">Babesia bovis</name>
    <dbReference type="NCBI Taxonomy" id="5865"/>
    <lineage>
        <taxon>Eukaryota</taxon>
        <taxon>Sar</taxon>
        <taxon>Alveolata</taxon>
        <taxon>Apicomplexa</taxon>
        <taxon>Aconoidasida</taxon>
        <taxon>Piroplasmida</taxon>
        <taxon>Babesiidae</taxon>
        <taxon>Babesia</taxon>
    </lineage>
</organism>
<keyword evidence="5" id="KW-1185">Reference proteome</keyword>
<dbReference type="InParanoid" id="A7AQ42"/>
<evidence type="ECO:0000256" key="1">
    <source>
        <dbReference type="RuleBase" id="RU365079"/>
    </source>
</evidence>
<dbReference type="SUPFAM" id="SSF56784">
    <property type="entry name" value="HAD-like"/>
    <property type="match status" value="1"/>
</dbReference>
<dbReference type="GO" id="GO:0015031">
    <property type="term" value="P:protein transport"/>
    <property type="evidence" value="ECO:0007669"/>
    <property type="project" value="UniProtKB-KW"/>
</dbReference>
<dbReference type="STRING" id="5865.A7AQ42"/>
<protein>
    <recommendedName>
        <fullName evidence="1">Mitochondrial import inner membrane translocase subunit TIM50</fullName>
    </recommendedName>
</protein>
<proteinExistence type="inferred from homology"/>
<dbReference type="CDD" id="cd07521">
    <property type="entry name" value="HAD_FCP1-like"/>
    <property type="match status" value="1"/>
</dbReference>
<dbReference type="OMA" id="RYIDCTP"/>
<comment type="caution">
    <text evidence="4">The sequence shown here is derived from an EMBL/GenBank/DDBJ whole genome shotgun (WGS) entry which is preliminary data.</text>
</comment>
<dbReference type="Gene3D" id="3.40.50.1000">
    <property type="entry name" value="HAD superfamily/HAD-like"/>
    <property type="match status" value="1"/>
</dbReference>
<name>A7AQ42_BABBO</name>
<dbReference type="AlphaFoldDB" id="A7AQ42"/>
<feature type="compositionally biased region" description="Acidic residues" evidence="2">
    <location>
        <begin position="144"/>
        <end position="162"/>
    </location>
</feature>
<evidence type="ECO:0000313" key="4">
    <source>
        <dbReference type="EMBL" id="EDO08676.1"/>
    </source>
</evidence>
<comment type="subunit">
    <text evidence="1">Component of the TIM23 complex.</text>
</comment>
<dbReference type="SMART" id="SM00577">
    <property type="entry name" value="CPDc"/>
    <property type="match status" value="1"/>
</dbReference>
<dbReference type="InterPro" id="IPR050365">
    <property type="entry name" value="TIM50"/>
</dbReference>
<reference evidence="5" key="2">
    <citation type="journal article" date="2020" name="Data Brief">
        <title>Transcriptome dataset of Babesia bovis life stages within vertebrate and invertebrate hosts.</title>
        <authorList>
            <person name="Ueti M.W."/>
            <person name="Johnson W.C."/>
            <person name="Kappmeyer L.S."/>
            <person name="Herndon D.R."/>
            <person name="Mousel M.R."/>
            <person name="Reif K.E."/>
            <person name="Taus N.S."/>
            <person name="Ifeonu O.O."/>
            <person name="Silva J.C."/>
            <person name="Suarez C.E."/>
            <person name="Brayton K.A."/>
        </authorList>
    </citation>
    <scope>NUCLEOTIDE SEQUENCE [LARGE SCALE GENOMIC DNA]</scope>
</reference>
<gene>
    <name evidence="4" type="ORF">BBOV_III011240</name>
</gene>
<keyword evidence="1" id="KW-0809">Transit peptide</keyword>
<dbReference type="InterPro" id="IPR004274">
    <property type="entry name" value="FCP1_dom"/>
</dbReference>
<dbReference type="VEuPathDB" id="PiroplasmaDB:BBOV_III011240"/>
<sequence length="531" mass="59127">MAKTSCPVDLYTNEHGSLDTIRSPGDCIDSPPSCSLENHDDTYMISMETDTTVSDDDLFDGTSMKGVDLLGGHSKSNISAYPDGDSPLNSKECGFGDPMGNPRSAYHSNPDCSYSTVNGGVHDECDGICEVSTLTPTSDNDSFYLDDLDESSDYSDDLEPTDQDSLGITLEGMTGLLSRYIDCTPQLQTTSMRLLISGEAINDSTMIPSQVIRFNRNHFIRYGGLRDHLERNPVFKCMRQVSDFNDRPSDIPTESNRPKVLVVLDLDETLIHMHDRPAEQHDYLVNIVEHEDNGTLPHQQQTNPGVIGFTVHPTMQVSLRPGVLEFFRYLKSNSSRYTVALYTAGTRHYANAILHAIDPDREVIKSSVRFYRDSCEVRPTPTSLFSFRASSLGIGNHHRDDAVPQYYLKKDLSIFGWPLERVVFFDNSLLSFLNNPDNGVWIRPWQGAQPFVNDGRADMLCSTTPNVDDLSKITGQDGLYEFGQIVRLLEECWASDDVRDVLAKKFTLNEVVASVLGTAGNKSVLEALIKT</sequence>
<accession>A7AQ42</accession>
<dbReference type="KEGG" id="bbo:BBOV_III011240"/>
<comment type="subcellular location">
    <subcellularLocation>
        <location evidence="1">Mitochondrion inner membrane</location>
        <topology evidence="1">Single-pass membrane protein</topology>
    </subcellularLocation>
</comment>
<evidence type="ECO:0000256" key="2">
    <source>
        <dbReference type="SAM" id="MobiDB-lite"/>
    </source>
</evidence>
<comment type="similarity">
    <text evidence="1">Belongs to the TIM50 family.</text>
</comment>
<dbReference type="eggNOG" id="KOG1605">
    <property type="taxonomic scope" value="Eukaryota"/>
</dbReference>
<feature type="domain" description="FCP1 homology" evidence="3">
    <location>
        <begin position="255"/>
        <end position="470"/>
    </location>
</feature>
<dbReference type="Proteomes" id="UP000002173">
    <property type="component" value="Unassembled WGS sequence"/>
</dbReference>
<reference evidence="4 5" key="1">
    <citation type="journal article" date="2007" name="PLoS Pathog.">
        <title>Genome sequence of Babesia bovis and comparative analysis of apicomplexan hemoprotozoa.</title>
        <authorList>
            <person name="Brayton K.A."/>
            <person name="Lau A.O.T."/>
            <person name="Herndon D.R."/>
            <person name="Hannick L."/>
            <person name="Kappmeyer L.S."/>
            <person name="Berens S.J."/>
            <person name="Bidwell S.L."/>
            <person name="Brown W.C."/>
            <person name="Crabtree J."/>
            <person name="Fadrosh D."/>
            <person name="Feldblum T."/>
            <person name="Forberger H.A."/>
            <person name="Haas B.J."/>
            <person name="Howell J.M."/>
            <person name="Khouri H."/>
            <person name="Koo H."/>
            <person name="Mann D.J."/>
            <person name="Norimine J."/>
            <person name="Paulsen I.T."/>
            <person name="Radune D."/>
            <person name="Ren Q."/>
            <person name="Smith R.K. Jr."/>
            <person name="Suarez C.E."/>
            <person name="White O."/>
            <person name="Wortman J.R."/>
            <person name="Knowles D.P. Jr."/>
            <person name="McElwain T.F."/>
            <person name="Nene V.M."/>
        </authorList>
    </citation>
    <scope>NUCLEOTIDE SEQUENCE [LARGE SCALE GENOMIC DNA]</scope>
    <source>
        <strain evidence="4">T2Bo</strain>
    </source>
</reference>
<keyword evidence="1" id="KW-0813">Transport</keyword>
<feature type="region of interest" description="Disordered" evidence="2">
    <location>
        <begin position="140"/>
        <end position="163"/>
    </location>
</feature>
<dbReference type="InterPro" id="IPR036412">
    <property type="entry name" value="HAD-like_sf"/>
</dbReference>
<dbReference type="PANTHER" id="PTHR12210">
    <property type="entry name" value="DULLARD PROTEIN PHOSPHATASE"/>
    <property type="match status" value="1"/>
</dbReference>
<dbReference type="EMBL" id="AAXT01000001">
    <property type="protein sequence ID" value="EDO08676.1"/>
    <property type="molecule type" value="Genomic_DNA"/>
</dbReference>
<dbReference type="InterPro" id="IPR023214">
    <property type="entry name" value="HAD_sf"/>
</dbReference>